<dbReference type="InterPro" id="IPR027444">
    <property type="entry name" value="H-NS_C_dom"/>
</dbReference>
<evidence type="ECO:0000256" key="4">
    <source>
        <dbReference type="ARBA" id="ARBA00023125"/>
    </source>
</evidence>
<proteinExistence type="inferred from homology"/>
<dbReference type="InterPro" id="IPR037150">
    <property type="entry name" value="H-NS_C_dom_sf"/>
</dbReference>
<dbReference type="GO" id="GO:0009295">
    <property type="term" value="C:nucleoid"/>
    <property type="evidence" value="ECO:0007669"/>
    <property type="project" value="UniProtKB-SubCell"/>
</dbReference>
<name>A0A4R3LKL8_9GAMM</name>
<protein>
    <submittedName>
        <fullName evidence="7">DNA-binding protein H-NS</fullName>
    </submittedName>
</protein>
<dbReference type="GO" id="GO:0003680">
    <property type="term" value="F:minor groove of adenine-thymine-rich DNA binding"/>
    <property type="evidence" value="ECO:0007669"/>
    <property type="project" value="TreeGrafter"/>
</dbReference>
<comment type="caution">
    <text evidence="7">The sequence shown here is derived from an EMBL/GenBank/DDBJ whole genome shotgun (WGS) entry which is preliminary data.</text>
</comment>
<evidence type="ECO:0000313" key="7">
    <source>
        <dbReference type="EMBL" id="TCT00803.1"/>
    </source>
</evidence>
<dbReference type="AlphaFoldDB" id="A0A4R3LKL8"/>
<evidence type="ECO:0000256" key="2">
    <source>
        <dbReference type="ARBA" id="ARBA00010610"/>
    </source>
</evidence>
<sequence length="107" mass="12111">MTVDIGKLTRAELDALIEQANVRKQQIDREEMGKVREEVIEFARSRGYSIEELFGKARRGGGKRGSVAPKYRNPDDHSQVWTGRGKPPRWFKALIDAGTAKTSLLIR</sequence>
<evidence type="ECO:0000256" key="3">
    <source>
        <dbReference type="ARBA" id="ARBA00022490"/>
    </source>
</evidence>
<dbReference type="RefSeq" id="WP_164484043.1">
    <property type="nucleotide sequence ID" value="NZ_JBHLWF010000013.1"/>
</dbReference>
<dbReference type="GO" id="GO:0032993">
    <property type="term" value="C:protein-DNA complex"/>
    <property type="evidence" value="ECO:0007669"/>
    <property type="project" value="TreeGrafter"/>
</dbReference>
<accession>A0A4R3LKL8</accession>
<dbReference type="SMART" id="SM00528">
    <property type="entry name" value="HNS"/>
    <property type="match status" value="1"/>
</dbReference>
<dbReference type="Gene3D" id="4.10.430.10">
    <property type="entry name" value="Histone-like protein H-NS, C-terminal domain"/>
    <property type="match status" value="1"/>
</dbReference>
<reference evidence="7 8" key="1">
    <citation type="submission" date="2019-03" db="EMBL/GenBank/DDBJ databases">
        <title>Genomic Encyclopedia of Type Strains, Phase IV (KMG-IV): sequencing the most valuable type-strain genomes for metagenomic binning, comparative biology and taxonomic classification.</title>
        <authorList>
            <person name="Goeker M."/>
        </authorList>
    </citation>
    <scope>NUCLEOTIDE SEQUENCE [LARGE SCALE GENOMIC DNA]</scope>
    <source>
        <strain evidence="7 8">DSM 21944</strain>
    </source>
</reference>
<evidence type="ECO:0000256" key="1">
    <source>
        <dbReference type="ARBA" id="ARBA00004453"/>
    </source>
</evidence>
<dbReference type="GO" id="GO:0003681">
    <property type="term" value="F:bent DNA binding"/>
    <property type="evidence" value="ECO:0007669"/>
    <property type="project" value="TreeGrafter"/>
</dbReference>
<evidence type="ECO:0000313" key="8">
    <source>
        <dbReference type="Proteomes" id="UP000294599"/>
    </source>
</evidence>
<dbReference type="SUPFAM" id="SSF81273">
    <property type="entry name" value="H-NS histone-like proteins"/>
    <property type="match status" value="1"/>
</dbReference>
<dbReference type="PANTHER" id="PTHR38097:SF2">
    <property type="entry name" value="DNA-BINDING PROTEIN STPA"/>
    <property type="match status" value="1"/>
</dbReference>
<organism evidence="7 8">
    <name type="scientific">Pseudofulvimonas gallinarii</name>
    <dbReference type="NCBI Taxonomy" id="634155"/>
    <lineage>
        <taxon>Bacteria</taxon>
        <taxon>Pseudomonadati</taxon>
        <taxon>Pseudomonadota</taxon>
        <taxon>Gammaproteobacteria</taxon>
        <taxon>Lysobacterales</taxon>
        <taxon>Rhodanobacteraceae</taxon>
        <taxon>Pseudofulvimonas</taxon>
    </lineage>
</organism>
<comment type="subcellular location">
    <subcellularLocation>
        <location evidence="1">Cytoplasm</location>
        <location evidence="1">Nucleoid</location>
    </subcellularLocation>
</comment>
<dbReference type="PANTHER" id="PTHR38097">
    <property type="match status" value="1"/>
</dbReference>
<keyword evidence="8" id="KW-1185">Reference proteome</keyword>
<dbReference type="Pfam" id="PF00816">
    <property type="entry name" value="Histone_HNS"/>
    <property type="match status" value="1"/>
</dbReference>
<feature type="domain" description="DNA-binding protein H-NS-like C-terminal" evidence="6">
    <location>
        <begin position="61"/>
        <end position="106"/>
    </location>
</feature>
<dbReference type="GO" id="GO:0001217">
    <property type="term" value="F:DNA-binding transcription repressor activity"/>
    <property type="evidence" value="ECO:0007669"/>
    <property type="project" value="TreeGrafter"/>
</dbReference>
<dbReference type="EMBL" id="SMAF01000002">
    <property type="protein sequence ID" value="TCT00803.1"/>
    <property type="molecule type" value="Genomic_DNA"/>
</dbReference>
<dbReference type="Proteomes" id="UP000294599">
    <property type="component" value="Unassembled WGS sequence"/>
</dbReference>
<evidence type="ECO:0000259" key="6">
    <source>
        <dbReference type="SMART" id="SM00528"/>
    </source>
</evidence>
<dbReference type="GO" id="GO:0005829">
    <property type="term" value="C:cytosol"/>
    <property type="evidence" value="ECO:0007669"/>
    <property type="project" value="TreeGrafter"/>
</dbReference>
<keyword evidence="3" id="KW-0963">Cytoplasm</keyword>
<dbReference type="GO" id="GO:0000976">
    <property type="term" value="F:transcription cis-regulatory region binding"/>
    <property type="evidence" value="ECO:0007669"/>
    <property type="project" value="TreeGrafter"/>
</dbReference>
<evidence type="ECO:0000256" key="5">
    <source>
        <dbReference type="SAM" id="MobiDB-lite"/>
    </source>
</evidence>
<comment type="similarity">
    <text evidence="2">Belongs to the histone-like protein H-NS family.</text>
</comment>
<gene>
    <name evidence="7" type="ORF">EDC25_102169</name>
</gene>
<keyword evidence="4 7" id="KW-0238">DNA-binding</keyword>
<feature type="region of interest" description="Disordered" evidence="5">
    <location>
        <begin position="59"/>
        <end position="84"/>
    </location>
</feature>